<keyword evidence="2" id="KW-1185">Reference proteome</keyword>
<organism evidence="1 2">
    <name type="scientific">Stegodyphus mimosarum</name>
    <name type="common">African social velvet spider</name>
    <dbReference type="NCBI Taxonomy" id="407821"/>
    <lineage>
        <taxon>Eukaryota</taxon>
        <taxon>Metazoa</taxon>
        <taxon>Ecdysozoa</taxon>
        <taxon>Arthropoda</taxon>
        <taxon>Chelicerata</taxon>
        <taxon>Arachnida</taxon>
        <taxon>Araneae</taxon>
        <taxon>Araneomorphae</taxon>
        <taxon>Entelegynae</taxon>
        <taxon>Eresoidea</taxon>
        <taxon>Eresidae</taxon>
        <taxon>Stegodyphus</taxon>
    </lineage>
</organism>
<reference evidence="1 2" key="1">
    <citation type="submission" date="2013-11" db="EMBL/GenBank/DDBJ databases">
        <title>Genome sequencing of Stegodyphus mimosarum.</title>
        <authorList>
            <person name="Bechsgaard J."/>
        </authorList>
    </citation>
    <scope>NUCLEOTIDE SEQUENCE [LARGE SCALE GENOMIC DNA]</scope>
</reference>
<gene>
    <name evidence="1" type="ORF">X975_05184</name>
</gene>
<protein>
    <submittedName>
        <fullName evidence="1">Uncharacterized protein</fullName>
    </submittedName>
</protein>
<accession>A0A087TFF3</accession>
<dbReference type="EMBL" id="KK114972">
    <property type="protein sequence ID" value="KFM63842.1"/>
    <property type="molecule type" value="Genomic_DNA"/>
</dbReference>
<proteinExistence type="predicted"/>
<evidence type="ECO:0000313" key="2">
    <source>
        <dbReference type="Proteomes" id="UP000054359"/>
    </source>
</evidence>
<dbReference type="Proteomes" id="UP000054359">
    <property type="component" value="Unassembled WGS sequence"/>
</dbReference>
<feature type="non-terminal residue" evidence="1">
    <location>
        <position position="71"/>
    </location>
</feature>
<sequence>MSLLFFNPCGYPILKVNRKIMCVLKPFKSTTWLLFAYEHRYVQNMKTDFTSDTRDYEAYRRRFPPARRIYQ</sequence>
<evidence type="ECO:0000313" key="1">
    <source>
        <dbReference type="EMBL" id="KFM63842.1"/>
    </source>
</evidence>
<name>A0A087TFF3_STEMI</name>
<dbReference type="AlphaFoldDB" id="A0A087TFF3"/>